<proteinExistence type="predicted"/>
<name>A0A927R6S1_9ACTN</name>
<protein>
    <submittedName>
        <fullName evidence="2">Uncharacterized protein</fullName>
    </submittedName>
</protein>
<dbReference type="EMBL" id="JADBEM010000001">
    <property type="protein sequence ID" value="MBE1604742.1"/>
    <property type="molecule type" value="Genomic_DNA"/>
</dbReference>
<feature type="region of interest" description="Disordered" evidence="1">
    <location>
        <begin position="21"/>
        <end position="42"/>
    </location>
</feature>
<accession>A0A927R6S1</accession>
<sequence length="101" mass="10574">MLKAPHERHKLLTCENARLADTPPGGLFPRSKPAHPPPAAAAADTFADRLATATLELSDVICDPSSSFNLAAAAAAYAGLAIASVELRTPVKVYRTRPADP</sequence>
<comment type="caution">
    <text evidence="2">The sequence shown here is derived from an EMBL/GenBank/DDBJ whole genome shotgun (WGS) entry which is preliminary data.</text>
</comment>
<organism evidence="2 3">
    <name type="scientific">Actinopolymorpha pittospori</name>
    <dbReference type="NCBI Taxonomy" id="648752"/>
    <lineage>
        <taxon>Bacteria</taxon>
        <taxon>Bacillati</taxon>
        <taxon>Actinomycetota</taxon>
        <taxon>Actinomycetes</taxon>
        <taxon>Propionibacteriales</taxon>
        <taxon>Actinopolymorphaceae</taxon>
        <taxon>Actinopolymorpha</taxon>
    </lineage>
</organism>
<evidence type="ECO:0000256" key="1">
    <source>
        <dbReference type="SAM" id="MobiDB-lite"/>
    </source>
</evidence>
<dbReference type="AlphaFoldDB" id="A0A927R6S1"/>
<keyword evidence="3" id="KW-1185">Reference proteome</keyword>
<gene>
    <name evidence="2" type="ORF">HEB94_001590</name>
</gene>
<reference evidence="2" key="1">
    <citation type="submission" date="2020-10" db="EMBL/GenBank/DDBJ databases">
        <title>Sequencing the genomes of 1000 actinobacteria strains.</title>
        <authorList>
            <person name="Klenk H.-P."/>
        </authorList>
    </citation>
    <scope>NUCLEOTIDE SEQUENCE</scope>
    <source>
        <strain evidence="2">DSM 45354</strain>
    </source>
</reference>
<evidence type="ECO:0000313" key="3">
    <source>
        <dbReference type="Proteomes" id="UP000638648"/>
    </source>
</evidence>
<evidence type="ECO:0000313" key="2">
    <source>
        <dbReference type="EMBL" id="MBE1604742.1"/>
    </source>
</evidence>
<dbReference type="Proteomes" id="UP000638648">
    <property type="component" value="Unassembled WGS sequence"/>
</dbReference>